<keyword evidence="1" id="KW-0808">Transferase</keyword>
<evidence type="ECO:0000256" key="1">
    <source>
        <dbReference type="ARBA" id="ARBA00022679"/>
    </source>
</evidence>
<name>A0A8H5CF51_9AGAR</name>
<dbReference type="GO" id="GO:0005524">
    <property type="term" value="F:ATP binding"/>
    <property type="evidence" value="ECO:0007669"/>
    <property type="project" value="UniProtKB-KW"/>
</dbReference>
<dbReference type="InterPro" id="IPR000719">
    <property type="entry name" value="Prot_kinase_dom"/>
</dbReference>
<reference evidence="6 7" key="1">
    <citation type="journal article" date="2020" name="ISME J.">
        <title>Uncovering the hidden diversity of litter-decomposition mechanisms in mushroom-forming fungi.</title>
        <authorList>
            <person name="Floudas D."/>
            <person name="Bentzer J."/>
            <person name="Ahren D."/>
            <person name="Johansson T."/>
            <person name="Persson P."/>
            <person name="Tunlid A."/>
        </authorList>
    </citation>
    <scope>NUCLEOTIDE SEQUENCE [LARGE SCALE GENOMIC DNA]</scope>
    <source>
        <strain evidence="6 7">CBS 175.51</strain>
    </source>
</reference>
<keyword evidence="3" id="KW-0418">Kinase</keyword>
<evidence type="ECO:0000256" key="3">
    <source>
        <dbReference type="ARBA" id="ARBA00022777"/>
    </source>
</evidence>
<dbReference type="SMART" id="SM00220">
    <property type="entry name" value="S_TKc"/>
    <property type="match status" value="1"/>
</dbReference>
<dbReference type="Pfam" id="PF00069">
    <property type="entry name" value="Pkinase"/>
    <property type="match status" value="1"/>
</dbReference>
<dbReference type="SUPFAM" id="SSF56112">
    <property type="entry name" value="Protein kinase-like (PK-like)"/>
    <property type="match status" value="1"/>
</dbReference>
<dbReference type="OrthoDB" id="4062651at2759"/>
<evidence type="ECO:0000313" key="7">
    <source>
        <dbReference type="Proteomes" id="UP000541558"/>
    </source>
</evidence>
<evidence type="ECO:0000259" key="5">
    <source>
        <dbReference type="PROSITE" id="PS50011"/>
    </source>
</evidence>
<protein>
    <recommendedName>
        <fullName evidence="5">Protein kinase domain-containing protein</fullName>
    </recommendedName>
</protein>
<comment type="caution">
    <text evidence="6">The sequence shown here is derived from an EMBL/GenBank/DDBJ whole genome shotgun (WGS) entry which is preliminary data.</text>
</comment>
<dbReference type="InterPro" id="IPR051681">
    <property type="entry name" value="Ser/Thr_Kinases-Pseudokinases"/>
</dbReference>
<dbReference type="Proteomes" id="UP000541558">
    <property type="component" value="Unassembled WGS sequence"/>
</dbReference>
<feature type="domain" description="Protein kinase" evidence="5">
    <location>
        <begin position="93"/>
        <end position="370"/>
    </location>
</feature>
<dbReference type="PANTHER" id="PTHR44329">
    <property type="entry name" value="SERINE/THREONINE-PROTEIN KINASE TNNI3K-RELATED"/>
    <property type="match status" value="1"/>
</dbReference>
<sequence length="371" mass="41046">MSLSNLVTLTHSYEASLDKKLVLKAIMDIVTSNEAADTHQDLAQVADSDAQALIDAFQHIIQDIPLVEVLMKTRILDAMTRLAPKCAVPSALLIEVDEIDPGIFYQAPSVDVYKGEKAGRLLCLKAYRAHERFTSANVIEMTCREATIMFNLHHPNILHFEGLCKQDIEFPPGGTKLYLASLFYEHGTVCEYLKANPDAERLPLLRDVLHGVEYLHDNLIAHGDIKGDNILIKPSGRACIADFGLARVLSNLDPAPGSTVLTGTLEWQAPEILEAQLNDNTILPTAASDIYTGHPPFANLWKALDHTVRGWKVMEEVALHDQRPAKPLDSDDAFQRFGLTNQIWNLAEACWAREVGLRPSATQLLGSPPFN</sequence>
<evidence type="ECO:0000256" key="4">
    <source>
        <dbReference type="ARBA" id="ARBA00022840"/>
    </source>
</evidence>
<dbReference type="AlphaFoldDB" id="A0A8H5CF51"/>
<keyword evidence="2" id="KW-0547">Nucleotide-binding</keyword>
<dbReference type="InterPro" id="IPR008271">
    <property type="entry name" value="Ser/Thr_kinase_AS"/>
</dbReference>
<evidence type="ECO:0000256" key="2">
    <source>
        <dbReference type="ARBA" id="ARBA00022741"/>
    </source>
</evidence>
<gene>
    <name evidence="6" type="ORF">D9611_007322</name>
</gene>
<dbReference type="GO" id="GO:0004674">
    <property type="term" value="F:protein serine/threonine kinase activity"/>
    <property type="evidence" value="ECO:0007669"/>
    <property type="project" value="TreeGrafter"/>
</dbReference>
<organism evidence="6 7">
    <name type="scientific">Ephemerocybe angulata</name>
    <dbReference type="NCBI Taxonomy" id="980116"/>
    <lineage>
        <taxon>Eukaryota</taxon>
        <taxon>Fungi</taxon>
        <taxon>Dikarya</taxon>
        <taxon>Basidiomycota</taxon>
        <taxon>Agaricomycotina</taxon>
        <taxon>Agaricomycetes</taxon>
        <taxon>Agaricomycetidae</taxon>
        <taxon>Agaricales</taxon>
        <taxon>Agaricineae</taxon>
        <taxon>Psathyrellaceae</taxon>
        <taxon>Ephemerocybe</taxon>
    </lineage>
</organism>
<accession>A0A8H5CF51</accession>
<dbReference type="PANTHER" id="PTHR44329:SF288">
    <property type="entry name" value="MITOGEN-ACTIVATED PROTEIN KINASE KINASE KINASE 20"/>
    <property type="match status" value="1"/>
</dbReference>
<dbReference type="InterPro" id="IPR011009">
    <property type="entry name" value="Kinase-like_dom_sf"/>
</dbReference>
<dbReference type="PROSITE" id="PS00108">
    <property type="entry name" value="PROTEIN_KINASE_ST"/>
    <property type="match status" value="1"/>
</dbReference>
<dbReference type="PROSITE" id="PS50011">
    <property type="entry name" value="PROTEIN_KINASE_DOM"/>
    <property type="match status" value="1"/>
</dbReference>
<dbReference type="Gene3D" id="1.10.510.10">
    <property type="entry name" value="Transferase(Phosphotransferase) domain 1"/>
    <property type="match status" value="1"/>
</dbReference>
<dbReference type="EMBL" id="JAACJK010000003">
    <property type="protein sequence ID" value="KAF5340579.1"/>
    <property type="molecule type" value="Genomic_DNA"/>
</dbReference>
<evidence type="ECO:0000313" key="6">
    <source>
        <dbReference type="EMBL" id="KAF5340579.1"/>
    </source>
</evidence>
<proteinExistence type="predicted"/>
<keyword evidence="4" id="KW-0067">ATP-binding</keyword>
<keyword evidence="7" id="KW-1185">Reference proteome</keyword>